<dbReference type="InterPro" id="IPR009647">
    <property type="entry name" value="PBP_C"/>
</dbReference>
<keyword evidence="1" id="KW-0732">Signal</keyword>
<dbReference type="Proteomes" id="UP000594688">
    <property type="component" value="Chromosome"/>
</dbReference>
<protein>
    <recommendedName>
        <fullName evidence="2">Penicillin-binding C-terminal domain-containing protein</fullName>
    </recommendedName>
</protein>
<feature type="chain" id="PRO_5032530932" description="Penicillin-binding C-terminal domain-containing protein" evidence="1">
    <location>
        <begin position="25"/>
        <end position="206"/>
    </location>
</feature>
<dbReference type="KEGG" id="nli:G3M70_05710"/>
<name>A0A7T0FZP3_9BACT</name>
<dbReference type="SUPFAM" id="SSF49373">
    <property type="entry name" value="Invasin/intimin cell-adhesion fragments"/>
    <property type="match status" value="1"/>
</dbReference>
<evidence type="ECO:0000313" key="3">
    <source>
        <dbReference type="EMBL" id="QPJ61410.1"/>
    </source>
</evidence>
<dbReference type="Gene3D" id="2.60.40.1080">
    <property type="match status" value="1"/>
</dbReference>
<dbReference type="PROSITE" id="PS51257">
    <property type="entry name" value="PROKAR_LIPOPROTEIN"/>
    <property type="match status" value="1"/>
</dbReference>
<evidence type="ECO:0000259" key="2">
    <source>
        <dbReference type="Pfam" id="PF06832"/>
    </source>
</evidence>
<organism evidence="3 4">
    <name type="scientific">Candidatus Nitronauta litoralis</name>
    <dbReference type="NCBI Taxonomy" id="2705533"/>
    <lineage>
        <taxon>Bacteria</taxon>
        <taxon>Pseudomonadati</taxon>
        <taxon>Nitrospinota/Tectimicrobiota group</taxon>
        <taxon>Nitrospinota</taxon>
        <taxon>Nitrospinia</taxon>
        <taxon>Nitrospinales</taxon>
        <taxon>Nitrospinaceae</taxon>
        <taxon>Candidatus Nitronauta</taxon>
    </lineage>
</organism>
<dbReference type="InterPro" id="IPR008964">
    <property type="entry name" value="Invasin/intimin_cell_adhesion"/>
</dbReference>
<evidence type="ECO:0000256" key="1">
    <source>
        <dbReference type="SAM" id="SignalP"/>
    </source>
</evidence>
<gene>
    <name evidence="3" type="ORF">G3M70_05710</name>
</gene>
<proteinExistence type="predicted"/>
<evidence type="ECO:0000313" key="4">
    <source>
        <dbReference type="Proteomes" id="UP000594688"/>
    </source>
</evidence>
<sequence length="206" mass="20815">MFRNDWKIKRYAVALALVIWVTAACDNLIDDKNPFSTTPQALFITPENTAVAPGGTITFTATNGKTPVSWTVSDTTLANINVSTGAFTAGTLPGTVTITVTDASGETATARVTITTATILVTPSALTLNAIPGTAPDFNVVGNVGTTVFTLGGFTGGYAGATINSNTGVVTVTALPTLAQGNQTLTVTAADGIATSGTATLTLIAQ</sequence>
<feature type="signal peptide" evidence="1">
    <location>
        <begin position="1"/>
        <end position="24"/>
    </location>
</feature>
<reference evidence="3 4" key="1">
    <citation type="submission" date="2020-02" db="EMBL/GenBank/DDBJ databases">
        <title>Genomic and physiological characterization of two novel Nitrospinaceae genera.</title>
        <authorList>
            <person name="Mueller A.J."/>
            <person name="Jung M.-Y."/>
            <person name="Strachan C.R."/>
            <person name="Herbold C.W."/>
            <person name="Kirkegaard R.H."/>
            <person name="Daims H."/>
        </authorList>
    </citation>
    <scope>NUCLEOTIDE SEQUENCE [LARGE SCALE GENOMIC DNA]</scope>
    <source>
        <strain evidence="3">EB</strain>
    </source>
</reference>
<dbReference type="Pfam" id="PF06832">
    <property type="entry name" value="BiPBP_C"/>
    <property type="match status" value="1"/>
</dbReference>
<feature type="domain" description="Penicillin-binding C-terminal" evidence="2">
    <location>
        <begin position="53"/>
        <end position="111"/>
    </location>
</feature>
<dbReference type="EMBL" id="CP048685">
    <property type="protein sequence ID" value="QPJ61410.1"/>
    <property type="molecule type" value="Genomic_DNA"/>
</dbReference>
<accession>A0A7T0FZP3</accession>
<dbReference type="AlphaFoldDB" id="A0A7T0FZP3"/>